<sequence>MSKNRKTPTRPARKPLKAKPRIARPKAKPVELEADVAAQIAAEIDTAPPAPEPEPAPAPAPRPARVAACGLPFGHSPVDIGDPRIEEAPLWAAPRVSALRWALGIMLISQPVLLLGNTHALTNWANQQPVTPFSAPVLTAIQSWHDATARYGLDQPVARGAATWRALREARWPGQPPARPDQNG</sequence>
<organism evidence="2 3">
    <name type="scientific">Novosphingobium ovatum</name>
    <dbReference type="NCBI Taxonomy" id="1908523"/>
    <lineage>
        <taxon>Bacteria</taxon>
        <taxon>Pseudomonadati</taxon>
        <taxon>Pseudomonadota</taxon>
        <taxon>Alphaproteobacteria</taxon>
        <taxon>Sphingomonadales</taxon>
        <taxon>Sphingomonadaceae</taxon>
        <taxon>Novosphingobium</taxon>
    </lineage>
</organism>
<gene>
    <name evidence="2" type="ORF">GTZ99_02540</name>
</gene>
<feature type="compositionally biased region" description="Basic residues" evidence="1">
    <location>
        <begin position="1"/>
        <end position="27"/>
    </location>
</feature>
<dbReference type="RefSeq" id="WP_161716699.1">
    <property type="nucleotide sequence ID" value="NZ_JAAAPO010000001.1"/>
</dbReference>
<name>A0ABW9XA73_9SPHN</name>
<feature type="compositionally biased region" description="Pro residues" evidence="1">
    <location>
        <begin position="48"/>
        <end position="62"/>
    </location>
</feature>
<protein>
    <submittedName>
        <fullName evidence="2">Uncharacterized protein</fullName>
    </submittedName>
</protein>
<dbReference type="EMBL" id="JAAAPO010000001">
    <property type="protein sequence ID" value="NBC35431.1"/>
    <property type="molecule type" value="Genomic_DNA"/>
</dbReference>
<dbReference type="Proteomes" id="UP000753724">
    <property type="component" value="Unassembled WGS sequence"/>
</dbReference>
<proteinExistence type="predicted"/>
<reference evidence="3" key="1">
    <citation type="submission" date="2020-01" db="EMBL/GenBank/DDBJ databases">
        <title>Sphingomonas sp. strain CSW-10.</title>
        <authorList>
            <person name="Chen W.-M."/>
        </authorList>
    </citation>
    <scope>NUCLEOTIDE SEQUENCE [LARGE SCALE GENOMIC DNA]</scope>
    <source>
        <strain evidence="3">FSY-8</strain>
    </source>
</reference>
<feature type="region of interest" description="Disordered" evidence="1">
    <location>
        <begin position="1"/>
        <end position="63"/>
    </location>
</feature>
<accession>A0ABW9XA73</accession>
<evidence type="ECO:0000313" key="3">
    <source>
        <dbReference type="Proteomes" id="UP000753724"/>
    </source>
</evidence>
<evidence type="ECO:0000256" key="1">
    <source>
        <dbReference type="SAM" id="MobiDB-lite"/>
    </source>
</evidence>
<comment type="caution">
    <text evidence="2">The sequence shown here is derived from an EMBL/GenBank/DDBJ whole genome shotgun (WGS) entry which is preliminary data.</text>
</comment>
<evidence type="ECO:0000313" key="2">
    <source>
        <dbReference type="EMBL" id="NBC35431.1"/>
    </source>
</evidence>
<keyword evidence="3" id="KW-1185">Reference proteome</keyword>